<reference evidence="1" key="1">
    <citation type="submission" date="2021-03" db="EMBL/GenBank/DDBJ databases">
        <title>Draft genome sequence of rust myrtle Austropuccinia psidii MF-1, a brazilian biotype.</title>
        <authorList>
            <person name="Quecine M.C."/>
            <person name="Pachon D.M.R."/>
            <person name="Bonatelli M.L."/>
            <person name="Correr F.H."/>
            <person name="Franceschini L.M."/>
            <person name="Leite T.F."/>
            <person name="Margarido G.R.A."/>
            <person name="Almeida C.A."/>
            <person name="Ferrarezi J.A."/>
            <person name="Labate C.A."/>
        </authorList>
    </citation>
    <scope>NUCLEOTIDE SEQUENCE</scope>
    <source>
        <strain evidence="1">MF-1</strain>
    </source>
</reference>
<sequence length="131" mass="15415">MSTKTAHELRLVRYVDRSQEIDVNTNEEGENNSTISPLEPVTSLSKQIPEGLFFMHSQEFQAILDMYSVINRDQWQAELSSINILYRNWNSKFHEDEHGMFFPVGIKLVSNRDMRMSVWIDELERCGKLYI</sequence>
<evidence type="ECO:0000313" key="1">
    <source>
        <dbReference type="EMBL" id="MBW0473130.1"/>
    </source>
</evidence>
<name>A0A9Q3BYQ9_9BASI</name>
<dbReference type="Proteomes" id="UP000765509">
    <property type="component" value="Unassembled WGS sequence"/>
</dbReference>
<proteinExistence type="predicted"/>
<evidence type="ECO:0000313" key="2">
    <source>
        <dbReference type="Proteomes" id="UP000765509"/>
    </source>
</evidence>
<accession>A0A9Q3BYQ9</accession>
<comment type="caution">
    <text evidence="1">The sequence shown here is derived from an EMBL/GenBank/DDBJ whole genome shotgun (WGS) entry which is preliminary data.</text>
</comment>
<keyword evidence="2" id="KW-1185">Reference proteome</keyword>
<dbReference type="AlphaFoldDB" id="A0A9Q3BYQ9"/>
<gene>
    <name evidence="1" type="ORF">O181_012845</name>
</gene>
<organism evidence="1 2">
    <name type="scientific">Austropuccinia psidii MF-1</name>
    <dbReference type="NCBI Taxonomy" id="1389203"/>
    <lineage>
        <taxon>Eukaryota</taxon>
        <taxon>Fungi</taxon>
        <taxon>Dikarya</taxon>
        <taxon>Basidiomycota</taxon>
        <taxon>Pucciniomycotina</taxon>
        <taxon>Pucciniomycetes</taxon>
        <taxon>Pucciniales</taxon>
        <taxon>Sphaerophragmiaceae</taxon>
        <taxon>Austropuccinia</taxon>
    </lineage>
</organism>
<dbReference type="EMBL" id="AVOT02003305">
    <property type="protein sequence ID" value="MBW0473130.1"/>
    <property type="molecule type" value="Genomic_DNA"/>
</dbReference>
<protein>
    <submittedName>
        <fullName evidence="1">Uncharacterized protein</fullName>
    </submittedName>
</protein>